<reference evidence="1" key="1">
    <citation type="submission" date="2014-05" db="EMBL/GenBank/DDBJ databases">
        <title>The transcriptome of the halophilic microalga Tetraselmis sp. GSL018 isolated from the Great Salt Lake, Utah.</title>
        <authorList>
            <person name="Jinkerson R.E."/>
            <person name="D'Adamo S."/>
            <person name="Posewitz M.C."/>
        </authorList>
    </citation>
    <scope>NUCLEOTIDE SEQUENCE</scope>
    <source>
        <strain evidence="1">GSL018</strain>
    </source>
</reference>
<proteinExistence type="predicted"/>
<dbReference type="AlphaFoldDB" id="A0A061RRT1"/>
<evidence type="ECO:0000313" key="1">
    <source>
        <dbReference type="EMBL" id="JAC73256.1"/>
    </source>
</evidence>
<gene>
    <name evidence="1" type="ORF">TSPGSL018_29331</name>
</gene>
<dbReference type="EMBL" id="GBEZ01012651">
    <property type="protein sequence ID" value="JAC73256.1"/>
    <property type="molecule type" value="Transcribed_RNA"/>
</dbReference>
<accession>A0A061RRT1</accession>
<organism evidence="1">
    <name type="scientific">Tetraselmis sp. GSL018</name>
    <dbReference type="NCBI Taxonomy" id="582737"/>
    <lineage>
        <taxon>Eukaryota</taxon>
        <taxon>Viridiplantae</taxon>
        <taxon>Chlorophyta</taxon>
        <taxon>core chlorophytes</taxon>
        <taxon>Chlorodendrophyceae</taxon>
        <taxon>Chlorodendrales</taxon>
        <taxon>Chlorodendraceae</taxon>
        <taxon>Tetraselmis</taxon>
    </lineage>
</organism>
<name>A0A061RRT1_9CHLO</name>
<protein>
    <submittedName>
        <fullName evidence="1">Uncharacterized protein</fullName>
    </submittedName>
</protein>
<feature type="non-terminal residue" evidence="1">
    <location>
        <position position="1"/>
    </location>
</feature>
<sequence>RSRVVRQTWGVASRIQAVSPVSNQALSESICSSSCPVRGSTC</sequence>